<dbReference type="InterPro" id="IPR011990">
    <property type="entry name" value="TPR-like_helical_dom_sf"/>
</dbReference>
<feature type="compositionally biased region" description="Low complexity" evidence="2">
    <location>
        <begin position="738"/>
        <end position="747"/>
    </location>
</feature>
<feature type="compositionally biased region" description="Gly residues" evidence="2">
    <location>
        <begin position="759"/>
        <end position="777"/>
    </location>
</feature>
<dbReference type="AlphaFoldDB" id="A0A9Q5I4Z9"/>
<dbReference type="EMBL" id="LNZH02000063">
    <property type="protein sequence ID" value="OCB91797.1"/>
    <property type="molecule type" value="Genomic_DNA"/>
</dbReference>
<evidence type="ECO:0000313" key="3">
    <source>
        <dbReference type="EMBL" id="OCB91797.1"/>
    </source>
</evidence>
<dbReference type="SMART" id="SM00671">
    <property type="entry name" value="SEL1"/>
    <property type="match status" value="5"/>
</dbReference>
<dbReference type="Proteomes" id="UP000757232">
    <property type="component" value="Unassembled WGS sequence"/>
</dbReference>
<feature type="region of interest" description="Disordered" evidence="2">
    <location>
        <begin position="149"/>
        <end position="200"/>
    </location>
</feature>
<keyword evidence="1" id="KW-0677">Repeat</keyword>
<feature type="compositionally biased region" description="Pro residues" evidence="2">
    <location>
        <begin position="691"/>
        <end position="700"/>
    </location>
</feature>
<name>A0A9Q5I4Z9_SANBA</name>
<dbReference type="InterPro" id="IPR051726">
    <property type="entry name" value="Chitin_Synth_Reg"/>
</dbReference>
<feature type="compositionally biased region" description="Polar residues" evidence="2">
    <location>
        <begin position="158"/>
        <end position="171"/>
    </location>
</feature>
<dbReference type="PANTHER" id="PTHR46430:SF2">
    <property type="entry name" value="CHITIN SYNTHASE REGULATORY FACTOR 4"/>
    <property type="match status" value="1"/>
</dbReference>
<evidence type="ECO:0008006" key="5">
    <source>
        <dbReference type="Google" id="ProtNLM"/>
    </source>
</evidence>
<feature type="region of interest" description="Disordered" evidence="2">
    <location>
        <begin position="1"/>
        <end position="131"/>
    </location>
</feature>
<dbReference type="PANTHER" id="PTHR46430">
    <property type="entry name" value="PROTEIN SKT5-RELATED"/>
    <property type="match status" value="1"/>
</dbReference>
<dbReference type="Pfam" id="PF08238">
    <property type="entry name" value="Sel1"/>
    <property type="match status" value="4"/>
</dbReference>
<reference evidence="3" key="1">
    <citation type="submission" date="2016-06" db="EMBL/GenBank/DDBJ databases">
        <title>Draft Genome sequence of the fungus Inonotus baumii.</title>
        <authorList>
            <person name="Zhu H."/>
            <person name="Lin W."/>
        </authorList>
    </citation>
    <scope>NUCLEOTIDE SEQUENCE</scope>
    <source>
        <strain evidence="3">821</strain>
    </source>
</reference>
<evidence type="ECO:0000256" key="2">
    <source>
        <dbReference type="SAM" id="MobiDB-lite"/>
    </source>
</evidence>
<feature type="region of interest" description="Disordered" evidence="2">
    <location>
        <begin position="630"/>
        <end position="817"/>
    </location>
</feature>
<proteinExistence type="predicted"/>
<comment type="caution">
    <text evidence="3">The sequence shown here is derived from an EMBL/GenBank/DDBJ whole genome shotgun (WGS) entry which is preliminary data.</text>
</comment>
<organism evidence="3 4">
    <name type="scientific">Sanghuangporus baumii</name>
    <name type="common">Phellinus baumii</name>
    <dbReference type="NCBI Taxonomy" id="108892"/>
    <lineage>
        <taxon>Eukaryota</taxon>
        <taxon>Fungi</taxon>
        <taxon>Dikarya</taxon>
        <taxon>Basidiomycota</taxon>
        <taxon>Agaricomycotina</taxon>
        <taxon>Agaricomycetes</taxon>
        <taxon>Hymenochaetales</taxon>
        <taxon>Hymenochaetaceae</taxon>
        <taxon>Sanghuangporus</taxon>
    </lineage>
</organism>
<evidence type="ECO:0000313" key="4">
    <source>
        <dbReference type="Proteomes" id="UP000757232"/>
    </source>
</evidence>
<dbReference type="OrthoDB" id="272077at2759"/>
<evidence type="ECO:0000256" key="1">
    <source>
        <dbReference type="ARBA" id="ARBA00022737"/>
    </source>
</evidence>
<accession>A0A9Q5I4Z9</accession>
<dbReference type="InterPro" id="IPR006597">
    <property type="entry name" value="Sel1-like"/>
</dbReference>
<feature type="compositionally biased region" description="Pro residues" evidence="2">
    <location>
        <begin position="185"/>
        <end position="200"/>
    </location>
</feature>
<feature type="compositionally biased region" description="Pro residues" evidence="2">
    <location>
        <begin position="102"/>
        <end position="111"/>
    </location>
</feature>
<protein>
    <recommendedName>
        <fullName evidence="5">HCP-like protein</fullName>
    </recommendedName>
</protein>
<dbReference type="SUPFAM" id="SSF81901">
    <property type="entry name" value="HCP-like"/>
    <property type="match status" value="2"/>
</dbReference>
<sequence>MATANYSAPPVPPRPYSSQEAPSLPPPIPPLPPGVLRDREEEPLAAPRPQRLNPDLPADMARNLDEQLAYGNGNGNAPRLSTPQPQPINMAINHAPGFVFPGAPPPPPSYGSPPMSDVGSPSLPMPQIRADDGGLSGQMGGLSINGGYGTPPPPRQRAVSNVSPGLPTTQFGEGDSRPRTYNTTGPPPPDYNAPPFTMSPPPMNAVPRSLTPAARSTSSASPSLTAPLPTVASLQAALPAVESPTADVSSRVAWIRDVLLLVNRSTAVANKRPPISIDPIIGPARITDPALQRLADATLPLLISLAPGAPQQGEQLTQPLAEALHMRASLTATGTFPSYLSQNQRTAFREFEAAARSGYSPASWFRLGRDYESFNDLRHAVDCFDRGARAGDESCLYRLGMANLLGQLGMPQDFAKALPMLQRAATLATINVPQPAYVYALILLGDMSVLPLQAPIPSRLINPLVPQGSNAQLEARKHLERAAYLHFTPAQYKTGHAYEFAEPPFPFDALLSVQYYSLASQAGEPEADLALSRWFLCGSEGTGSGDGFKRDESLAFIFGEKAAKKGLPSAEFAMGYYLEVGVGCEPNVEKALSWYELAANHGSNDAVERLTELKKGSTLALTRQEHEVITENKLVRKRTQAKARSDASGAHHPAAPVRRGDANQVLEGIRKNSLQPQPRHSSLGAAAGHQSPPPPMPAMPTMPSMQAMPNASGPTPASIPQDPAARLRDRPRYSLVDPSSKPSSPSPQGAGPHRVASASGGGAGGRLPSGSAPGGYSQGLAPNLQRPVGQTPSLAASPPESKPAGRAKYNTFEEMGVQGGRAEDKDCVIM</sequence>
<gene>
    <name evidence="3" type="ORF">A7U60_g941</name>
</gene>
<keyword evidence="4" id="KW-1185">Reference proteome</keyword>
<feature type="compositionally biased region" description="Pro residues" evidence="2">
    <location>
        <begin position="23"/>
        <end position="33"/>
    </location>
</feature>
<dbReference type="Gene3D" id="1.25.40.10">
    <property type="entry name" value="Tetratricopeptide repeat domain"/>
    <property type="match status" value="2"/>
</dbReference>